<organism evidence="2 4">
    <name type="scientific">Chitinophaga sancti</name>
    <dbReference type="NCBI Taxonomy" id="1004"/>
    <lineage>
        <taxon>Bacteria</taxon>
        <taxon>Pseudomonadati</taxon>
        <taxon>Bacteroidota</taxon>
        <taxon>Chitinophagia</taxon>
        <taxon>Chitinophagales</taxon>
        <taxon>Chitinophagaceae</taxon>
        <taxon>Chitinophaga</taxon>
    </lineage>
</organism>
<evidence type="ECO:0000313" key="2">
    <source>
        <dbReference type="EMBL" id="SFW50444.1"/>
    </source>
</evidence>
<dbReference type="Proteomes" id="UP001326715">
    <property type="component" value="Chromosome"/>
</dbReference>
<evidence type="ECO:0000313" key="3">
    <source>
        <dbReference type="EMBL" id="WQG92733.1"/>
    </source>
</evidence>
<evidence type="ECO:0000256" key="1">
    <source>
        <dbReference type="SAM" id="SignalP"/>
    </source>
</evidence>
<dbReference type="OrthoDB" id="669053at2"/>
<dbReference type="AlphaFoldDB" id="A0A1K1PSG7"/>
<dbReference type="Proteomes" id="UP000183788">
    <property type="component" value="Unassembled WGS sequence"/>
</dbReference>
<proteinExistence type="predicted"/>
<keyword evidence="5" id="KW-1185">Reference proteome</keyword>
<dbReference type="EMBL" id="CP140154">
    <property type="protein sequence ID" value="WQG92733.1"/>
    <property type="molecule type" value="Genomic_DNA"/>
</dbReference>
<evidence type="ECO:0000313" key="4">
    <source>
        <dbReference type="Proteomes" id="UP000183788"/>
    </source>
</evidence>
<dbReference type="STRING" id="1004.SAMN05661012_02159"/>
<reference evidence="3 5" key="2">
    <citation type="submission" date="2023-11" db="EMBL/GenBank/DDBJ databases">
        <title>MicrobeMod: A computational toolkit for identifying prokaryotic methylation and restriction-modification with nanopore sequencing.</title>
        <authorList>
            <person name="Crits-Christoph A."/>
            <person name="Kang S.C."/>
            <person name="Lee H."/>
            <person name="Ostrov N."/>
        </authorList>
    </citation>
    <scope>NUCLEOTIDE SEQUENCE [LARGE SCALE GENOMIC DNA]</scope>
    <source>
        <strain evidence="3 5">ATCC 23090</strain>
    </source>
</reference>
<feature type="signal peptide" evidence="1">
    <location>
        <begin position="1"/>
        <end position="22"/>
    </location>
</feature>
<evidence type="ECO:0000313" key="5">
    <source>
        <dbReference type="Proteomes" id="UP001326715"/>
    </source>
</evidence>
<name>A0A1K1PSG7_9BACT</name>
<feature type="chain" id="PRO_5013131709" evidence="1">
    <location>
        <begin position="23"/>
        <end position="347"/>
    </location>
</feature>
<sequence length="347" mass="40108">MRKGYILLSVCLCMFHFARSQSSSFIDKIGSWFQTENDTAYIEDHTKDLTTRFFGSRKYNYYNIFDRKRKTEVMYRPNTPFNVGFGFNYKFLGINVAFNLPFINSTDRYGKTKAIDLQAHYYLRKLVVDFYGQRYKGYYIANSRGLLNGFDEKGPLPVRPDIRNLNIGMSVEYIFNDKKFSYRAAYLQNEYQKKSAGSFLIGGELFTAKMKGDSSLIPRNITRQDFMNGITYSATSIFSVAANAGYAYTFVYKQHFFLTLSLSGGLGTNYTHLLRHHANDFRKFGLELNTNVRASFGYNSSKYFAGIHYVNLTTRSQSPIENSWQSIGAGNFRISLARRFGLKRQLF</sequence>
<dbReference type="RefSeq" id="WP_083571484.1">
    <property type="nucleotide sequence ID" value="NZ_CP140154.1"/>
</dbReference>
<gene>
    <name evidence="2" type="ORF">SAMN05661012_02159</name>
    <name evidence="3" type="ORF">SR876_14540</name>
</gene>
<protein>
    <submittedName>
        <fullName evidence="3">DUF4421 domain-containing protein</fullName>
    </submittedName>
</protein>
<dbReference type="InterPro" id="IPR025535">
    <property type="entry name" value="DUF4421"/>
</dbReference>
<accession>A0A1K1PSG7</accession>
<dbReference type="EMBL" id="FPIZ01000006">
    <property type="protein sequence ID" value="SFW50444.1"/>
    <property type="molecule type" value="Genomic_DNA"/>
</dbReference>
<keyword evidence="1" id="KW-0732">Signal</keyword>
<reference evidence="2 4" key="1">
    <citation type="submission" date="2016-11" db="EMBL/GenBank/DDBJ databases">
        <authorList>
            <person name="Jaros S."/>
            <person name="Januszkiewicz K."/>
            <person name="Wedrychowicz H."/>
        </authorList>
    </citation>
    <scope>NUCLEOTIDE SEQUENCE [LARGE SCALE GENOMIC DNA]</scope>
    <source>
        <strain evidence="2 4">DSM 784</strain>
    </source>
</reference>
<dbReference type="Pfam" id="PF14391">
    <property type="entry name" value="DUF4421"/>
    <property type="match status" value="1"/>
</dbReference>